<gene>
    <name evidence="2" type="ORF">ADJ77_11810</name>
    <name evidence="3" type="ORF">J5A51_02035</name>
</gene>
<dbReference type="Pfam" id="PF14135">
    <property type="entry name" value="DUF4302"/>
    <property type="match status" value="1"/>
</dbReference>
<feature type="chain" id="PRO_5044544712" evidence="1">
    <location>
        <begin position="19"/>
        <end position="426"/>
    </location>
</feature>
<evidence type="ECO:0000256" key="1">
    <source>
        <dbReference type="SAM" id="SignalP"/>
    </source>
</evidence>
<evidence type="ECO:0000313" key="3">
    <source>
        <dbReference type="EMBL" id="QUB86070.1"/>
    </source>
</evidence>
<dbReference type="OrthoDB" id="1150854at2"/>
<reference evidence="3 5" key="2">
    <citation type="submission" date="2021-03" db="EMBL/GenBank/DDBJ databases">
        <title>Human Oral Microbial Genomes.</title>
        <authorList>
            <person name="Johnston C.D."/>
            <person name="Chen T."/>
            <person name="Dewhirst F.E."/>
        </authorList>
    </citation>
    <scope>NUCLEOTIDE SEQUENCE [LARGE SCALE GENOMIC DNA]</scope>
    <source>
        <strain evidence="3 5">W1435</strain>
    </source>
</reference>
<evidence type="ECO:0000313" key="5">
    <source>
        <dbReference type="Proteomes" id="UP000682005"/>
    </source>
</evidence>
<evidence type="ECO:0000313" key="2">
    <source>
        <dbReference type="EMBL" id="AKU70441.1"/>
    </source>
</evidence>
<dbReference type="EMBL" id="CP072369">
    <property type="protein sequence ID" value="QUB86070.1"/>
    <property type="molecule type" value="Genomic_DNA"/>
</dbReference>
<protein>
    <submittedName>
        <fullName evidence="3">DUF4302 domain-containing protein</fullName>
    </submittedName>
</protein>
<name>A0A0K1NP32_9BACT</name>
<dbReference type="EMBL" id="CP012075">
    <property type="protein sequence ID" value="AKU70441.1"/>
    <property type="molecule type" value="Genomic_DNA"/>
</dbReference>
<dbReference type="Proteomes" id="UP000682005">
    <property type="component" value="Chromosome 2"/>
</dbReference>
<dbReference type="eggNOG" id="ENOG502Z7SV">
    <property type="taxonomic scope" value="Bacteria"/>
</dbReference>
<dbReference type="InterPro" id="IPR025396">
    <property type="entry name" value="DUF4302"/>
</dbReference>
<reference evidence="2 4" key="1">
    <citation type="submission" date="2015-07" db="EMBL/GenBank/DDBJ databases">
        <authorList>
            <person name="Noorani M."/>
        </authorList>
    </citation>
    <scope>NUCLEOTIDE SEQUENCE [LARGE SCALE GENOMIC DNA]</scope>
    <source>
        <strain evidence="2 4">W1435</strain>
    </source>
</reference>
<proteinExistence type="predicted"/>
<accession>A0A0K1NP32</accession>
<dbReference type="PROSITE" id="PS51257">
    <property type="entry name" value="PROKAR_LIPOPROTEIN"/>
    <property type="match status" value="1"/>
</dbReference>
<feature type="signal peptide" evidence="1">
    <location>
        <begin position="1"/>
        <end position="18"/>
    </location>
</feature>
<dbReference type="Proteomes" id="UP000060345">
    <property type="component" value="Chromosome 2"/>
</dbReference>
<keyword evidence="1" id="KW-0732">Signal</keyword>
<dbReference type="STRING" id="1236517.ADJ77_11810"/>
<dbReference type="KEGG" id="pfus:ADJ77_11810"/>
<organism evidence="2 4">
    <name type="scientific">Prevotella fusca JCM 17724</name>
    <dbReference type="NCBI Taxonomy" id="1236517"/>
    <lineage>
        <taxon>Bacteria</taxon>
        <taxon>Pseudomonadati</taxon>
        <taxon>Bacteroidota</taxon>
        <taxon>Bacteroidia</taxon>
        <taxon>Bacteroidales</taxon>
        <taxon>Prevotellaceae</taxon>
        <taxon>Prevotella</taxon>
    </lineage>
</organism>
<sequence length="426" mass="47349">MKKIFCLLFALPAFLLVASCTPEVDDAFDKPSAERIAEAIKNTKEVLVAAPNGWRMDYQGSGGFGGYNILCKFGADNSVSCEEETQNVKSTSHYTVLQGQGVLLSFDSFNAALHKYSDPVGNLNGKAVGKNGKGFLGDFEFRVMSCTKDSVVLEGRKHGDRVVMTPMPENLTWDSYFSQLSSVIQAMYAEHYNVIIGNDTFPARMNQHTLHVTDAAGKDVAIPFIYTTKGLRAMQDKSLNGKKLTTFVYSSDDKWLDENDKTIQLQPRPTTPLEAFFANDWTINVGYSSTAEMNIWKTAADYALSQNMKIFTVYFSTQPGFLSLAEYVGNAWGDIRTLYSVSGTDQLTISGFKINKKGTTGEKNGAVFYNKYKMDEIAKTFLVNGAPTTYTLTTNNPKNPTMLRMTCNSDDNISFVFDRGVWRVDF</sequence>
<dbReference type="RefSeq" id="WP_025078225.1">
    <property type="nucleotide sequence ID" value="NZ_BAKO01000010.1"/>
</dbReference>
<keyword evidence="5" id="KW-1185">Reference proteome</keyword>
<evidence type="ECO:0000313" key="4">
    <source>
        <dbReference type="Proteomes" id="UP000060345"/>
    </source>
</evidence>
<dbReference type="AlphaFoldDB" id="A0A0K1NP32"/>